<dbReference type="Proteomes" id="UP000006008">
    <property type="component" value="Unassembled WGS sequence"/>
</dbReference>
<dbReference type="STRING" id="742725.HMPREF9450_01118"/>
<evidence type="ECO:0000313" key="2">
    <source>
        <dbReference type="Proteomes" id="UP000006008"/>
    </source>
</evidence>
<name>G5H858_9BACT</name>
<comment type="caution">
    <text evidence="1">The sequence shown here is derived from an EMBL/GenBank/DDBJ whole genome shotgun (WGS) entry which is preliminary data.</text>
</comment>
<organism evidence="1 2">
    <name type="scientific">Alistipes indistinctus YIT 12060</name>
    <dbReference type="NCBI Taxonomy" id="742725"/>
    <lineage>
        <taxon>Bacteria</taxon>
        <taxon>Pseudomonadati</taxon>
        <taxon>Bacteroidota</taxon>
        <taxon>Bacteroidia</taxon>
        <taxon>Bacteroidales</taxon>
        <taxon>Rikenellaceae</taxon>
        <taxon>Alistipes</taxon>
    </lineage>
</organism>
<protein>
    <submittedName>
        <fullName evidence="1">Uncharacterized protein</fullName>
    </submittedName>
</protein>
<dbReference type="GeneID" id="92815857"/>
<proteinExistence type="predicted"/>
<reference evidence="1 2" key="1">
    <citation type="submission" date="2011-08" db="EMBL/GenBank/DDBJ databases">
        <title>The Genome Sequence of Alistipes indistinctus YIT 12060.</title>
        <authorList>
            <consortium name="The Broad Institute Genome Sequencing Platform"/>
            <person name="Earl A."/>
            <person name="Ward D."/>
            <person name="Feldgarden M."/>
            <person name="Gevers D."/>
            <person name="Morotomi M."/>
            <person name="Young S.K."/>
            <person name="Zeng Q."/>
            <person name="Gargeya S."/>
            <person name="Fitzgerald M."/>
            <person name="Haas B."/>
            <person name="Abouelleil A."/>
            <person name="Alvarado L."/>
            <person name="Arachchi H.M."/>
            <person name="Berlin A."/>
            <person name="Brown A."/>
            <person name="Chapman S.B."/>
            <person name="Chen Z."/>
            <person name="Dunbar C."/>
            <person name="Freedman E."/>
            <person name="Gearin G."/>
            <person name="Gellesch M."/>
            <person name="Goldberg J."/>
            <person name="Griggs A."/>
            <person name="Gujja S."/>
            <person name="Heiman D."/>
            <person name="Howarth C."/>
            <person name="Larson L."/>
            <person name="Lui A."/>
            <person name="MacDonald P.J.P."/>
            <person name="Montmayeur A."/>
            <person name="Murphy C."/>
            <person name="Neiman D."/>
            <person name="Pearson M."/>
            <person name="Priest M."/>
            <person name="Roberts A."/>
            <person name="Saif S."/>
            <person name="Shea T."/>
            <person name="Shenoy N."/>
            <person name="Sisk P."/>
            <person name="Stolte C."/>
            <person name="Sykes S."/>
            <person name="Wortman J."/>
            <person name="Nusbaum C."/>
            <person name="Birren B."/>
        </authorList>
    </citation>
    <scope>NUCLEOTIDE SEQUENCE [LARGE SCALE GENOMIC DNA]</scope>
    <source>
        <strain evidence="1 2">YIT 12060</strain>
    </source>
</reference>
<dbReference type="AlphaFoldDB" id="G5H858"/>
<keyword evidence="2" id="KW-1185">Reference proteome</keyword>
<dbReference type="OrthoDB" id="1003648at2"/>
<dbReference type="RefSeq" id="WP_009133924.1">
    <property type="nucleotide sequence ID" value="NZ_CP102250.1"/>
</dbReference>
<sequence>MDGDPGAAVNAAILSKISGKSALNQQVFDNTFSVFNALKETLHEMSSELDDRLEEMGHEVKIEYRDRGKFEAQLQVADDILIFSMHSNVFEFNREHIIWQNSYVRDNKANSYCGMINIYNFLSDSFKYNRSADEGYLIGRLFVNREKQYFVEGKRQISMRHNNFGTQTISKESLINIIETAMDYAVDFDLLVPPYDTVKVVTVDQLNTKIENSKMQTGKRLGYKFNSDDI</sequence>
<evidence type="ECO:0000313" key="1">
    <source>
        <dbReference type="EMBL" id="EHB92253.1"/>
    </source>
</evidence>
<dbReference type="EMBL" id="ADLD01000011">
    <property type="protein sequence ID" value="EHB92253.1"/>
    <property type="molecule type" value="Genomic_DNA"/>
</dbReference>
<gene>
    <name evidence="1" type="ORF">HMPREF9450_01118</name>
</gene>
<dbReference type="eggNOG" id="ENOG50324R0">
    <property type="taxonomic scope" value="Bacteria"/>
</dbReference>
<accession>G5H858</accession>
<dbReference type="HOGENOM" id="CLU_102901_0_0_10"/>
<dbReference type="PATRIC" id="fig|742725.3.peg.1182"/>